<keyword evidence="2" id="KW-0032">Aminotransferase</keyword>
<dbReference type="Pfam" id="PF00266">
    <property type="entry name" value="Aminotran_5"/>
    <property type="match status" value="1"/>
</dbReference>
<protein>
    <submittedName>
        <fullName evidence="2">Aminotransferase class V-fold PLP-dependent enzyme</fullName>
    </submittedName>
</protein>
<dbReference type="GO" id="GO:0008483">
    <property type="term" value="F:transaminase activity"/>
    <property type="evidence" value="ECO:0007669"/>
    <property type="project" value="UniProtKB-KW"/>
</dbReference>
<accession>A0ABT3C5L5</accession>
<gene>
    <name evidence="2" type="ORF">H7J73_01655</name>
</gene>
<dbReference type="PANTHER" id="PTHR43586">
    <property type="entry name" value="CYSTEINE DESULFURASE"/>
    <property type="match status" value="1"/>
</dbReference>
<feature type="domain" description="Aminotransferase class V" evidence="1">
    <location>
        <begin position="30"/>
        <end position="403"/>
    </location>
</feature>
<dbReference type="InterPro" id="IPR000192">
    <property type="entry name" value="Aminotrans_V_dom"/>
</dbReference>
<evidence type="ECO:0000259" key="1">
    <source>
        <dbReference type="Pfam" id="PF00266"/>
    </source>
</evidence>
<dbReference type="SUPFAM" id="SSF53383">
    <property type="entry name" value="PLP-dependent transferases"/>
    <property type="match status" value="1"/>
</dbReference>
<dbReference type="Gene3D" id="3.90.1150.10">
    <property type="entry name" value="Aspartate Aminotransferase, domain 1"/>
    <property type="match status" value="1"/>
</dbReference>
<dbReference type="EMBL" id="JACKTY010000010">
    <property type="protein sequence ID" value="MCV7224749.1"/>
    <property type="molecule type" value="Genomic_DNA"/>
</dbReference>
<dbReference type="RefSeq" id="WP_264065500.1">
    <property type="nucleotide sequence ID" value="NZ_JACKTY010000010.1"/>
</dbReference>
<reference evidence="2 3" key="1">
    <citation type="journal article" date="2022" name="BMC Genomics">
        <title>Comparative genome analysis of mycobacteria focusing on tRNA and non-coding RNA.</title>
        <authorList>
            <person name="Behra P.R.K."/>
            <person name="Pettersson B.M.F."/>
            <person name="Ramesh M."/>
            <person name="Das S."/>
            <person name="Dasgupta S."/>
            <person name="Kirsebom L.A."/>
        </authorList>
    </citation>
    <scope>NUCLEOTIDE SEQUENCE [LARGE SCALE GENOMIC DNA]</scope>
    <source>
        <strain evidence="2 3">DSM 44078</strain>
    </source>
</reference>
<keyword evidence="3" id="KW-1185">Reference proteome</keyword>
<dbReference type="PANTHER" id="PTHR43586:SF21">
    <property type="entry name" value="PYRIDOXAL PHOSPHATE (PLP)-DEPENDENT ASPARTATE AMINOTRANSFERASE SUPERFAMILY"/>
    <property type="match status" value="1"/>
</dbReference>
<evidence type="ECO:0000313" key="3">
    <source>
        <dbReference type="Proteomes" id="UP001526201"/>
    </source>
</evidence>
<comment type="caution">
    <text evidence="2">The sequence shown here is derived from an EMBL/GenBank/DDBJ whole genome shotgun (WGS) entry which is preliminary data.</text>
</comment>
<keyword evidence="2" id="KW-0808">Transferase</keyword>
<name>A0ABT3C5L5_9MYCO</name>
<dbReference type="InterPro" id="IPR015424">
    <property type="entry name" value="PyrdxlP-dep_Trfase"/>
</dbReference>
<proteinExistence type="predicted"/>
<dbReference type="InterPro" id="IPR015421">
    <property type="entry name" value="PyrdxlP-dep_Trfase_major"/>
</dbReference>
<dbReference type="Proteomes" id="UP001526201">
    <property type="component" value="Unassembled WGS sequence"/>
</dbReference>
<dbReference type="Gene3D" id="3.40.640.10">
    <property type="entry name" value="Type I PLP-dependent aspartate aminotransferase-like (Major domain)"/>
    <property type="match status" value="1"/>
</dbReference>
<dbReference type="InterPro" id="IPR015422">
    <property type="entry name" value="PyrdxlP-dep_Trfase_small"/>
</dbReference>
<sequence length="419" mass="44982">MTETTIGNLAHRMKNAIPALVDTAATPPLFLDAPSGTQMPQAVLEAMNRYVIEGTANRGGVFPTSLDTEEMLLQTRRKVCALLGASDHQVVFGQNMTSLAFNAASSMRRDWVNPNKHIVVSELDHHANIDPWLSCAEDAGMATRWLPVDAHRHCLDLSQLDVLVDEDCALVAVGLSSNAVGTASDIVPIVDRARSVGAISVIDAVHGLSHIPVDVDELGADIMFFSAYKIFGPHIGAMVIRNDALDRIRFHKLAPAPHTGYGKAELGTQNMEAVAGLSATIDFVASFADDASADLRHQITSAIGNFARCEEELTDHFVAGLQTIDGVTLARAPHGIPKTSTVAFTVTAASPESVAFACAKEGVYITHGDFYARTLAERTGVAHAGGWLRAGIAPYHDRDDIDRALNVLDRAIRLARRQP</sequence>
<organism evidence="2 3">
    <name type="scientific">Mycolicibacterium komossense</name>
    <dbReference type="NCBI Taxonomy" id="1779"/>
    <lineage>
        <taxon>Bacteria</taxon>
        <taxon>Bacillati</taxon>
        <taxon>Actinomycetota</taxon>
        <taxon>Actinomycetes</taxon>
        <taxon>Mycobacteriales</taxon>
        <taxon>Mycobacteriaceae</taxon>
        <taxon>Mycolicibacterium</taxon>
    </lineage>
</organism>
<evidence type="ECO:0000313" key="2">
    <source>
        <dbReference type="EMBL" id="MCV7224749.1"/>
    </source>
</evidence>